<dbReference type="CDD" id="cd12110">
    <property type="entry name" value="PHP_HisPPase_Hisj_like"/>
    <property type="match status" value="1"/>
</dbReference>
<dbReference type="Gene3D" id="3.20.20.140">
    <property type="entry name" value="Metal-dependent hydrolases"/>
    <property type="match status" value="1"/>
</dbReference>
<evidence type="ECO:0000256" key="6">
    <source>
        <dbReference type="ARBA" id="ARBA00023102"/>
    </source>
</evidence>
<dbReference type="GO" id="GO:0004401">
    <property type="term" value="F:histidinol-phosphatase activity"/>
    <property type="evidence" value="ECO:0007669"/>
    <property type="project" value="UniProtKB-UniRule"/>
</dbReference>
<protein>
    <recommendedName>
        <fullName evidence="3 8">Histidinol-phosphatase</fullName>
        <shortName evidence="8">HolPase</shortName>
        <ecNumber evidence="3 8">3.1.3.15</ecNumber>
    </recommendedName>
</protein>
<dbReference type="PANTHER" id="PTHR21039">
    <property type="entry name" value="HISTIDINOL PHOSPHATASE-RELATED"/>
    <property type="match status" value="1"/>
</dbReference>
<comment type="similarity">
    <text evidence="2 8">Belongs to the PHP hydrolase family. HisK subfamily.</text>
</comment>
<dbReference type="Pfam" id="PF13263">
    <property type="entry name" value="PHP_C"/>
    <property type="match status" value="1"/>
</dbReference>
<dbReference type="GO" id="GO:0005737">
    <property type="term" value="C:cytoplasm"/>
    <property type="evidence" value="ECO:0007669"/>
    <property type="project" value="TreeGrafter"/>
</dbReference>
<dbReference type="OrthoDB" id="9775255at2"/>
<dbReference type="InterPro" id="IPR016195">
    <property type="entry name" value="Pol/histidinol_Pase-like"/>
</dbReference>
<evidence type="ECO:0000256" key="1">
    <source>
        <dbReference type="ARBA" id="ARBA00004970"/>
    </source>
</evidence>
<evidence type="ECO:0000256" key="3">
    <source>
        <dbReference type="ARBA" id="ARBA00013085"/>
    </source>
</evidence>
<keyword evidence="5 8" id="KW-0378">Hydrolase</keyword>
<dbReference type="UniPathway" id="UPA00031">
    <property type="reaction ID" value="UER00013"/>
</dbReference>
<dbReference type="InterPro" id="IPR010140">
    <property type="entry name" value="Histidinol_P_phosphatase_HisJ"/>
</dbReference>
<dbReference type="Proteomes" id="UP000189933">
    <property type="component" value="Unassembled WGS sequence"/>
</dbReference>
<sequence length="267" mass="30637">MKVDYHIHTARCGHASGRMEEYVEAALARGFAEIGFADHLPMYWLPEAKRDPEIAMTFAQLPGYVAEVKQLQQKYPGISIRLGIEADYLPGCKPRLLQALAGYDWDYIIGSVHFLDDWGFDDPRQLEEYNRRDPEQYWEEYYRLIQESALAGVFDIIGHADLIKKFDPPRPSQLYRLYDETVAILAQCQVAVEINTAGWRVPAREQFPDADFLARCARAGVPVTFGSDAHKPEQVGYNWDKAIDLLKAVGYREIAFFKSRKIFLQPL</sequence>
<evidence type="ECO:0000256" key="8">
    <source>
        <dbReference type="RuleBase" id="RU366003"/>
    </source>
</evidence>
<dbReference type="AlphaFoldDB" id="A0A1T4M4C7"/>
<reference evidence="11" key="1">
    <citation type="submission" date="2017-02" db="EMBL/GenBank/DDBJ databases">
        <authorList>
            <person name="Varghese N."/>
            <person name="Submissions S."/>
        </authorList>
    </citation>
    <scope>NUCLEOTIDE SEQUENCE [LARGE SCALE GENOMIC DNA]</scope>
    <source>
        <strain evidence="11">DSM 16521</strain>
    </source>
</reference>
<dbReference type="InterPro" id="IPR004013">
    <property type="entry name" value="PHP_dom"/>
</dbReference>
<keyword evidence="6 8" id="KW-0368">Histidine biosynthesis</keyword>
<evidence type="ECO:0000256" key="5">
    <source>
        <dbReference type="ARBA" id="ARBA00022801"/>
    </source>
</evidence>
<dbReference type="Pfam" id="PF02811">
    <property type="entry name" value="PHP"/>
    <property type="match status" value="1"/>
</dbReference>
<proteinExistence type="inferred from homology"/>
<evidence type="ECO:0000259" key="9">
    <source>
        <dbReference type="Pfam" id="PF02811"/>
    </source>
</evidence>
<comment type="pathway">
    <text evidence="1 8">Amino-acid biosynthesis; L-histidine biosynthesis; L-histidine from 5-phospho-alpha-D-ribose 1-diphosphate: step 8/9.</text>
</comment>
<comment type="catalytic activity">
    <reaction evidence="7 8">
        <text>L-histidinol phosphate + H2O = L-histidinol + phosphate</text>
        <dbReference type="Rhea" id="RHEA:14465"/>
        <dbReference type="ChEBI" id="CHEBI:15377"/>
        <dbReference type="ChEBI" id="CHEBI:43474"/>
        <dbReference type="ChEBI" id="CHEBI:57699"/>
        <dbReference type="ChEBI" id="CHEBI:57980"/>
        <dbReference type="EC" id="3.1.3.15"/>
    </reaction>
</comment>
<evidence type="ECO:0000256" key="4">
    <source>
        <dbReference type="ARBA" id="ARBA00022605"/>
    </source>
</evidence>
<evidence type="ECO:0000313" key="10">
    <source>
        <dbReference type="EMBL" id="SJZ61850.1"/>
    </source>
</evidence>
<dbReference type="NCBIfam" id="NF005596">
    <property type="entry name" value="PRK07328.1"/>
    <property type="match status" value="1"/>
</dbReference>
<evidence type="ECO:0000256" key="7">
    <source>
        <dbReference type="ARBA" id="ARBA00049158"/>
    </source>
</evidence>
<evidence type="ECO:0000256" key="2">
    <source>
        <dbReference type="ARBA" id="ARBA00009152"/>
    </source>
</evidence>
<dbReference type="EC" id="3.1.3.15" evidence="3 8"/>
<dbReference type="RefSeq" id="WP_078664577.1">
    <property type="nucleotide sequence ID" value="NZ_FUXM01000003.1"/>
</dbReference>
<dbReference type="GO" id="GO:0000105">
    <property type="term" value="P:L-histidine biosynthetic process"/>
    <property type="evidence" value="ECO:0007669"/>
    <property type="project" value="UniProtKB-UniRule"/>
</dbReference>
<accession>A0A1T4M4C7</accession>
<gene>
    <name evidence="10" type="ORF">SAMN02745885_00426</name>
</gene>
<dbReference type="PANTHER" id="PTHR21039:SF0">
    <property type="entry name" value="HISTIDINOL-PHOSPHATASE"/>
    <property type="match status" value="1"/>
</dbReference>
<dbReference type="EMBL" id="FUXM01000003">
    <property type="protein sequence ID" value="SJZ61850.1"/>
    <property type="molecule type" value="Genomic_DNA"/>
</dbReference>
<organism evidence="10 11">
    <name type="scientific">Carboxydocella sporoproducens DSM 16521</name>
    <dbReference type="NCBI Taxonomy" id="1121270"/>
    <lineage>
        <taxon>Bacteria</taxon>
        <taxon>Bacillati</taxon>
        <taxon>Bacillota</taxon>
        <taxon>Clostridia</taxon>
        <taxon>Eubacteriales</taxon>
        <taxon>Clostridiales Family XVI. Incertae Sedis</taxon>
        <taxon>Carboxydocella</taxon>
    </lineage>
</organism>
<evidence type="ECO:0000313" key="11">
    <source>
        <dbReference type="Proteomes" id="UP000189933"/>
    </source>
</evidence>
<feature type="domain" description="PHP" evidence="9">
    <location>
        <begin position="4"/>
        <end position="197"/>
    </location>
</feature>
<name>A0A1T4M4C7_9FIRM</name>
<keyword evidence="11" id="KW-1185">Reference proteome</keyword>
<keyword evidence="4 8" id="KW-0028">Amino-acid biosynthesis</keyword>
<dbReference type="NCBIfam" id="TIGR01856">
    <property type="entry name" value="hisJ_fam"/>
    <property type="match status" value="1"/>
</dbReference>
<dbReference type="SUPFAM" id="SSF89550">
    <property type="entry name" value="PHP domain-like"/>
    <property type="match status" value="1"/>
</dbReference>